<dbReference type="KEGG" id="cvn:111128941"/>
<dbReference type="RefSeq" id="XP_022330622.1">
    <property type="nucleotide sequence ID" value="XM_022474914.1"/>
</dbReference>
<dbReference type="Pfam" id="PF13432">
    <property type="entry name" value="TPR_16"/>
    <property type="match status" value="2"/>
</dbReference>
<feature type="repeat" description="TPR" evidence="1">
    <location>
        <begin position="351"/>
        <end position="384"/>
    </location>
</feature>
<protein>
    <submittedName>
        <fullName evidence="4">Tetratricopeptide repeat protein 13-like</fullName>
    </submittedName>
</protein>
<evidence type="ECO:0000256" key="2">
    <source>
        <dbReference type="SAM" id="SignalP"/>
    </source>
</evidence>
<feature type="chain" id="PRO_5034732932" evidence="2">
    <location>
        <begin position="23"/>
        <end position="855"/>
    </location>
</feature>
<keyword evidence="3" id="KW-1185">Reference proteome</keyword>
<reference evidence="4" key="1">
    <citation type="submission" date="2025-08" db="UniProtKB">
        <authorList>
            <consortium name="RefSeq"/>
        </authorList>
    </citation>
    <scope>IDENTIFICATION</scope>
    <source>
        <tissue evidence="4">Whole sample</tissue>
    </source>
</reference>
<feature type="repeat" description="TPR" evidence="1">
    <location>
        <begin position="283"/>
        <end position="316"/>
    </location>
</feature>
<dbReference type="AlphaFoldDB" id="A0A8B8DQU6"/>
<dbReference type="Gene3D" id="1.25.40.10">
    <property type="entry name" value="Tetratricopeptide repeat domain"/>
    <property type="match status" value="3"/>
</dbReference>
<gene>
    <name evidence="4" type="primary">LOC111128941</name>
</gene>
<evidence type="ECO:0000313" key="4">
    <source>
        <dbReference type="RefSeq" id="XP_022330622.1"/>
    </source>
</evidence>
<organism evidence="3 4">
    <name type="scientific">Crassostrea virginica</name>
    <name type="common">Eastern oyster</name>
    <dbReference type="NCBI Taxonomy" id="6565"/>
    <lineage>
        <taxon>Eukaryota</taxon>
        <taxon>Metazoa</taxon>
        <taxon>Spiralia</taxon>
        <taxon>Lophotrochozoa</taxon>
        <taxon>Mollusca</taxon>
        <taxon>Bivalvia</taxon>
        <taxon>Autobranchia</taxon>
        <taxon>Pteriomorphia</taxon>
        <taxon>Ostreida</taxon>
        <taxon>Ostreoidea</taxon>
        <taxon>Ostreidae</taxon>
        <taxon>Crassostrea</taxon>
    </lineage>
</organism>
<keyword evidence="1" id="KW-0802">TPR repeat</keyword>
<dbReference type="PROSITE" id="PS50005">
    <property type="entry name" value="TPR"/>
    <property type="match status" value="4"/>
</dbReference>
<dbReference type="Proteomes" id="UP000694844">
    <property type="component" value="Chromosome 4"/>
</dbReference>
<keyword evidence="2" id="KW-0732">Signal</keyword>
<dbReference type="PANTHER" id="PTHR44523">
    <property type="entry name" value="TETRATRICOPEPTIDE REPEAT PROTEIN 13"/>
    <property type="match status" value="1"/>
</dbReference>
<dbReference type="InterPro" id="IPR019734">
    <property type="entry name" value="TPR_rpt"/>
</dbReference>
<name>A0A8B8DQU6_CRAVI</name>
<dbReference type="GeneID" id="111128941"/>
<dbReference type="SUPFAM" id="SSF48452">
    <property type="entry name" value="TPR-like"/>
    <property type="match status" value="1"/>
</dbReference>
<dbReference type="Pfam" id="PF13181">
    <property type="entry name" value="TPR_8"/>
    <property type="match status" value="1"/>
</dbReference>
<proteinExistence type="predicted"/>
<dbReference type="OrthoDB" id="1926212at2759"/>
<feature type="repeat" description="TPR" evidence="1">
    <location>
        <begin position="142"/>
        <end position="175"/>
    </location>
</feature>
<feature type="repeat" description="TPR" evidence="1">
    <location>
        <begin position="317"/>
        <end position="350"/>
    </location>
</feature>
<sequence>MYDDMEGKQLLVFTCLVSSVFASSVYDVENIHVENEDGTTQTFEIKRLEPVNGEACASCSHYTANSSPRLAPIRSNVFIAVGEVATECEENSAKLPIGLCSNAKDQGHCSRDGMSCEHSPEDLAEDLAASEYVPMRTKNYDVDSKLALGFVSINVGNLDDAMQIFNNILAYHPDSVGAHYGRGIVYQRMGIQEIANAAKSVREFTEAIMKDDGYHEIFERRAESYIALQHFNDALKDLNIAAKSSPSKRLFFIRGIVHLLLENFVEAEEDFRKNLDPENSLYVGSNFHLGLSLYYQGKVRNAIEVFKDVLKQKPDHVEASTSLGQAFREIGNLKPAWKKFNQSAHMNPNHAQTWQLWGSMLYTLGEHRAAKLNFDKCLNVNPSNINCQYMKSLTYIAMGKYYQGLKSSMKVMINNTPAIKATPEFIKAHYLKEYARFLHSKLDTPLVDLDIDKFYPEFKDRWTKQLPFHFKNAYKEQPGLQPEINDVSYISILDYGRELQGLICKAHRVGLSMQVAADGYLPSRRHNFAMGLASMHIAQLLDKRWREIRLSKQLDRSLDWREVFNIAVQYRRLIDPEQPIFWVDKMPDHDTDDGYHTEINFIKGDVQNIKVMQYYELVFKLAKTMLEHYAGEEAIFYHDLPQDVERAKTCDDLLMIARKRNINENGFMVSTQVPSSRDDERLDGSMVVLSRDTNNKMTFSINIANTKARTQLYHAEIDAVFNQIQEEIKRIGIGKALNTDSVMDKILTMMYYIYNLMPLTRGNSAVIYSVAVGIIMSVNKFVFGKIPSGKLLEMEAILSGAPDAFILVTKNWMNVKGAEVPITIHPKIWDVLPTVRNVVEVLNVNTDLCVMPASP</sequence>
<feature type="signal peptide" evidence="2">
    <location>
        <begin position="1"/>
        <end position="22"/>
    </location>
</feature>
<dbReference type="InterPro" id="IPR011990">
    <property type="entry name" value="TPR-like_helical_dom_sf"/>
</dbReference>
<dbReference type="PANTHER" id="PTHR44523:SF1">
    <property type="entry name" value="TETRATRICOPEPTIDE REPEAT PROTEIN 13"/>
    <property type="match status" value="1"/>
</dbReference>
<dbReference type="SMART" id="SM00028">
    <property type="entry name" value="TPR"/>
    <property type="match status" value="6"/>
</dbReference>
<evidence type="ECO:0000313" key="3">
    <source>
        <dbReference type="Proteomes" id="UP000694844"/>
    </source>
</evidence>
<evidence type="ECO:0000256" key="1">
    <source>
        <dbReference type="PROSITE-ProRule" id="PRU00339"/>
    </source>
</evidence>
<accession>A0A8B8DQU6</accession>